<comment type="caution">
    <text evidence="1">The sequence shown here is derived from an EMBL/GenBank/DDBJ whole genome shotgun (WGS) entry which is preliminary data.</text>
</comment>
<feature type="non-terminal residue" evidence="1">
    <location>
        <position position="17"/>
    </location>
</feature>
<protein>
    <submittedName>
        <fullName evidence="1">Uncharacterized protein</fullName>
    </submittedName>
</protein>
<dbReference type="Proteomes" id="UP000265520">
    <property type="component" value="Unassembled WGS sequence"/>
</dbReference>
<name>A0A392VFR5_9FABA</name>
<reference evidence="1 2" key="1">
    <citation type="journal article" date="2018" name="Front. Plant Sci.">
        <title>Red Clover (Trifolium pratense) and Zigzag Clover (T. medium) - A Picture of Genomic Similarities and Differences.</title>
        <authorList>
            <person name="Dluhosova J."/>
            <person name="Istvanek J."/>
            <person name="Nedelnik J."/>
            <person name="Repkova J."/>
        </authorList>
    </citation>
    <scope>NUCLEOTIDE SEQUENCE [LARGE SCALE GENOMIC DNA]</scope>
    <source>
        <strain evidence="2">cv. 10/8</strain>
        <tissue evidence="1">Leaf</tissue>
    </source>
</reference>
<evidence type="ECO:0000313" key="2">
    <source>
        <dbReference type="Proteomes" id="UP000265520"/>
    </source>
</evidence>
<keyword evidence="2" id="KW-1185">Reference proteome</keyword>
<dbReference type="EMBL" id="LXQA011147994">
    <property type="protein sequence ID" value="MCI86727.1"/>
    <property type="molecule type" value="Genomic_DNA"/>
</dbReference>
<proteinExistence type="predicted"/>
<evidence type="ECO:0000313" key="1">
    <source>
        <dbReference type="EMBL" id="MCI86727.1"/>
    </source>
</evidence>
<accession>A0A392VFR5</accession>
<dbReference type="AlphaFoldDB" id="A0A392VFR5"/>
<organism evidence="1 2">
    <name type="scientific">Trifolium medium</name>
    <dbReference type="NCBI Taxonomy" id="97028"/>
    <lineage>
        <taxon>Eukaryota</taxon>
        <taxon>Viridiplantae</taxon>
        <taxon>Streptophyta</taxon>
        <taxon>Embryophyta</taxon>
        <taxon>Tracheophyta</taxon>
        <taxon>Spermatophyta</taxon>
        <taxon>Magnoliopsida</taxon>
        <taxon>eudicotyledons</taxon>
        <taxon>Gunneridae</taxon>
        <taxon>Pentapetalae</taxon>
        <taxon>rosids</taxon>
        <taxon>fabids</taxon>
        <taxon>Fabales</taxon>
        <taxon>Fabaceae</taxon>
        <taxon>Papilionoideae</taxon>
        <taxon>50 kb inversion clade</taxon>
        <taxon>NPAAA clade</taxon>
        <taxon>Hologalegina</taxon>
        <taxon>IRL clade</taxon>
        <taxon>Trifolieae</taxon>
        <taxon>Trifolium</taxon>
    </lineage>
</organism>
<sequence>MSVAAVESGNVQLKPRT</sequence>